<feature type="coiled-coil region" evidence="2">
    <location>
        <begin position="214"/>
        <end position="241"/>
    </location>
</feature>
<dbReference type="InterPro" id="IPR019734">
    <property type="entry name" value="TPR_rpt"/>
</dbReference>
<keyword evidence="2" id="KW-0175">Coiled coil</keyword>
<dbReference type="RefSeq" id="WP_199382285.1">
    <property type="nucleotide sequence ID" value="NZ_JAEMHM010000002.1"/>
</dbReference>
<dbReference type="Proteomes" id="UP000636888">
    <property type="component" value="Unassembled WGS sequence"/>
</dbReference>
<keyword evidence="1" id="KW-0802">TPR repeat</keyword>
<evidence type="ECO:0000313" key="3">
    <source>
        <dbReference type="EMBL" id="MBJ6723433.1"/>
    </source>
</evidence>
<evidence type="ECO:0000256" key="1">
    <source>
        <dbReference type="PROSITE-ProRule" id="PRU00339"/>
    </source>
</evidence>
<organism evidence="3 4">
    <name type="scientific">Geomesophilobacter sediminis</name>
    <dbReference type="NCBI Taxonomy" id="2798584"/>
    <lineage>
        <taxon>Bacteria</taxon>
        <taxon>Pseudomonadati</taxon>
        <taxon>Thermodesulfobacteriota</taxon>
        <taxon>Desulfuromonadia</taxon>
        <taxon>Geobacterales</taxon>
        <taxon>Geobacteraceae</taxon>
        <taxon>Geomesophilobacter</taxon>
    </lineage>
</organism>
<dbReference type="AlphaFoldDB" id="A0A8J7IZD2"/>
<reference evidence="3" key="1">
    <citation type="submission" date="2020-12" db="EMBL/GenBank/DDBJ databases">
        <title>Geomonas sp. Red875, isolated from river sediment.</title>
        <authorList>
            <person name="Xu Z."/>
            <person name="Zhang Z."/>
            <person name="Masuda Y."/>
            <person name="Itoh H."/>
            <person name="Senoo K."/>
        </authorList>
    </citation>
    <scope>NUCLEOTIDE SEQUENCE</scope>
    <source>
        <strain evidence="3">Red875</strain>
    </source>
</reference>
<dbReference type="EMBL" id="JAEMHM010000002">
    <property type="protein sequence ID" value="MBJ6723433.1"/>
    <property type="molecule type" value="Genomic_DNA"/>
</dbReference>
<feature type="repeat" description="TPR" evidence="1">
    <location>
        <begin position="70"/>
        <end position="103"/>
    </location>
</feature>
<dbReference type="Gene3D" id="1.25.40.10">
    <property type="entry name" value="Tetratricopeptide repeat domain"/>
    <property type="match status" value="3"/>
</dbReference>
<dbReference type="InterPro" id="IPR011990">
    <property type="entry name" value="TPR-like_helical_dom_sf"/>
</dbReference>
<gene>
    <name evidence="3" type="ORF">JFN93_01815</name>
</gene>
<dbReference type="SMART" id="SM00028">
    <property type="entry name" value="TPR"/>
    <property type="match status" value="4"/>
</dbReference>
<proteinExistence type="predicted"/>
<evidence type="ECO:0000256" key="2">
    <source>
        <dbReference type="SAM" id="Coils"/>
    </source>
</evidence>
<evidence type="ECO:0000313" key="4">
    <source>
        <dbReference type="Proteomes" id="UP000636888"/>
    </source>
</evidence>
<dbReference type="PROSITE" id="PS51257">
    <property type="entry name" value="PROKAR_LIPOPROTEIN"/>
    <property type="match status" value="1"/>
</dbReference>
<sequence length="635" mass="69746">MRVLVTLLLLLTLGCSGKKVTIVDEGDALLGSGKYCEAYQKYRKAETETPDLSNDQQFGTNLYFAKKECVTASYRKGTELAAKKEYDAAIFQFKRALSLDRNHKKSLQALQSAFNQRAELLNRSVDSFKEAEEYAAKKQWRLAAASYQAALKINPDNEKAQKGLDECQAQAKRTQEFLDSAGRSLADKKWRAAIDDLKSALDNDPEDQEVQAKLAETQKILENAKALYQKGQAEIAAKKNRAGVKLLNDALALDPEQPEAREALVGYYARCGGELEEQGKLGGSVCYLKRALGLAPANEALKKRVASLEQGIRDRSVVTLAILPFKEYSRDNELSEKLQEVLKKRFTEDDQHLLRVVNNKPIEQLSQEKDIPMEKLVDPKDPAVFKGLKGPQAIVATKVASFKVSTEKKAESLTKSYQSGSVPKPNPEYQAAKEKLAAAEAADAATRQVAGQFGAFGSLLAKGVSGGTVAAMRSALANTPEYIDEPTFATWRYKVIHHIKHGTLGVSFRLFDTATGTLLGESTVNAEAELTGESVEHANPEIGIEEKPIPFESDDEIRGAIIGKGVDALFKGITQALSKYAVARFNNAEKLAAQGKHLEAAENYCDFIYSVSEADTDLAALLKRSREFVETVEFD</sequence>
<protein>
    <recommendedName>
        <fullName evidence="5">Tetratricopeptide repeat protein</fullName>
    </recommendedName>
</protein>
<name>A0A8J7IZD2_9BACT</name>
<dbReference type="SUPFAM" id="SSF48452">
    <property type="entry name" value="TPR-like"/>
    <property type="match status" value="1"/>
</dbReference>
<dbReference type="PROSITE" id="PS50005">
    <property type="entry name" value="TPR"/>
    <property type="match status" value="1"/>
</dbReference>
<accession>A0A8J7IZD2</accession>
<keyword evidence="4" id="KW-1185">Reference proteome</keyword>
<evidence type="ECO:0008006" key="5">
    <source>
        <dbReference type="Google" id="ProtNLM"/>
    </source>
</evidence>
<comment type="caution">
    <text evidence="3">The sequence shown here is derived from an EMBL/GenBank/DDBJ whole genome shotgun (WGS) entry which is preliminary data.</text>
</comment>